<dbReference type="KEGG" id="bze:COCCADRAFT_98609"/>
<accession>W6XYE4</accession>
<dbReference type="RefSeq" id="XP_007713226.1">
    <property type="nucleotide sequence ID" value="XM_007715036.1"/>
</dbReference>
<sequence>MENIFSKTNVNSTTATTTTTTTTTLTTPIYSKQASLKTTCSTRSRPEFLCHKISGREIHTSYPHFN</sequence>
<proteinExistence type="predicted"/>
<name>W6XYE4_COCC2</name>
<evidence type="ECO:0000313" key="3">
    <source>
        <dbReference type="Proteomes" id="UP000053841"/>
    </source>
</evidence>
<feature type="compositionally biased region" description="Polar residues" evidence="1">
    <location>
        <begin position="1"/>
        <end position="12"/>
    </location>
</feature>
<dbReference type="HOGENOM" id="CLU_2830831_0_0_1"/>
<dbReference type="EMBL" id="KI964632">
    <property type="protein sequence ID" value="EUC32482.1"/>
    <property type="molecule type" value="Genomic_DNA"/>
</dbReference>
<protein>
    <submittedName>
        <fullName evidence="2">Uncharacterized protein</fullName>
    </submittedName>
</protein>
<reference evidence="2 3" key="1">
    <citation type="journal article" date="2013" name="PLoS Genet.">
        <title>Comparative genome structure, secondary metabolite, and effector coding capacity across Cochliobolus pathogens.</title>
        <authorList>
            <person name="Condon B.J."/>
            <person name="Leng Y."/>
            <person name="Wu D."/>
            <person name="Bushley K.E."/>
            <person name="Ohm R.A."/>
            <person name="Otillar R."/>
            <person name="Martin J."/>
            <person name="Schackwitz W."/>
            <person name="Grimwood J."/>
            <person name="MohdZainudin N."/>
            <person name="Xue C."/>
            <person name="Wang R."/>
            <person name="Manning V.A."/>
            <person name="Dhillon B."/>
            <person name="Tu Z.J."/>
            <person name="Steffenson B.J."/>
            <person name="Salamov A."/>
            <person name="Sun H."/>
            <person name="Lowry S."/>
            <person name="LaButti K."/>
            <person name="Han J."/>
            <person name="Copeland A."/>
            <person name="Lindquist E."/>
            <person name="Barry K."/>
            <person name="Schmutz J."/>
            <person name="Baker S.E."/>
            <person name="Ciuffetti L.M."/>
            <person name="Grigoriev I.V."/>
            <person name="Zhong S."/>
            <person name="Turgeon B.G."/>
        </authorList>
    </citation>
    <scope>NUCLEOTIDE SEQUENCE [LARGE SCALE GENOMIC DNA]</scope>
    <source>
        <strain evidence="2 3">26-R-13</strain>
    </source>
</reference>
<dbReference type="Proteomes" id="UP000053841">
    <property type="component" value="Unassembled WGS sequence"/>
</dbReference>
<gene>
    <name evidence="2" type="ORF">COCCADRAFT_98609</name>
</gene>
<feature type="region of interest" description="Disordered" evidence="1">
    <location>
        <begin position="1"/>
        <end position="21"/>
    </location>
</feature>
<organism evidence="2 3">
    <name type="scientific">Cochliobolus carbonum (strain 26-R-13)</name>
    <name type="common">Maize leaf spot fungus</name>
    <name type="synonym">Bipolaris zeicola</name>
    <dbReference type="NCBI Taxonomy" id="930089"/>
    <lineage>
        <taxon>Eukaryota</taxon>
        <taxon>Fungi</taxon>
        <taxon>Dikarya</taxon>
        <taxon>Ascomycota</taxon>
        <taxon>Pezizomycotina</taxon>
        <taxon>Dothideomycetes</taxon>
        <taxon>Pleosporomycetidae</taxon>
        <taxon>Pleosporales</taxon>
        <taxon>Pleosporineae</taxon>
        <taxon>Pleosporaceae</taxon>
        <taxon>Bipolaris</taxon>
    </lineage>
</organism>
<evidence type="ECO:0000313" key="2">
    <source>
        <dbReference type="EMBL" id="EUC32482.1"/>
    </source>
</evidence>
<dbReference type="GeneID" id="19154614"/>
<dbReference type="AlphaFoldDB" id="W6XYE4"/>
<keyword evidence="3" id="KW-1185">Reference proteome</keyword>
<evidence type="ECO:0000256" key="1">
    <source>
        <dbReference type="SAM" id="MobiDB-lite"/>
    </source>
</evidence>